<evidence type="ECO:0000313" key="2">
    <source>
        <dbReference type="Proteomes" id="UP000813824"/>
    </source>
</evidence>
<dbReference type="Proteomes" id="UP000813824">
    <property type="component" value="Unassembled WGS sequence"/>
</dbReference>
<comment type="caution">
    <text evidence="1">The sequence shown here is derived from an EMBL/GenBank/DDBJ whole genome shotgun (WGS) entry which is preliminary data.</text>
</comment>
<dbReference type="AlphaFoldDB" id="A0A8K0UJY6"/>
<proteinExistence type="predicted"/>
<keyword evidence="2" id="KW-1185">Reference proteome</keyword>
<name>A0A8K0UJY6_9AGAR</name>
<reference evidence="1" key="1">
    <citation type="journal article" date="2021" name="New Phytol.">
        <title>Evolutionary innovations through gain and loss of genes in the ectomycorrhizal Boletales.</title>
        <authorList>
            <person name="Wu G."/>
            <person name="Miyauchi S."/>
            <person name="Morin E."/>
            <person name="Kuo A."/>
            <person name="Drula E."/>
            <person name="Varga T."/>
            <person name="Kohler A."/>
            <person name="Feng B."/>
            <person name="Cao Y."/>
            <person name="Lipzen A."/>
            <person name="Daum C."/>
            <person name="Hundley H."/>
            <person name="Pangilinan J."/>
            <person name="Johnson J."/>
            <person name="Barry K."/>
            <person name="LaButti K."/>
            <person name="Ng V."/>
            <person name="Ahrendt S."/>
            <person name="Min B."/>
            <person name="Choi I.G."/>
            <person name="Park H."/>
            <person name="Plett J.M."/>
            <person name="Magnuson J."/>
            <person name="Spatafora J.W."/>
            <person name="Nagy L.G."/>
            <person name="Henrissat B."/>
            <person name="Grigoriev I.V."/>
            <person name="Yang Z.L."/>
            <person name="Xu J."/>
            <person name="Martin F.M."/>
        </authorList>
    </citation>
    <scope>NUCLEOTIDE SEQUENCE</scope>
    <source>
        <strain evidence="1">KKN 215</strain>
    </source>
</reference>
<sequence>MKGFYQCSESPLAASLTGAACPRQNPTLWCQHLPTRDKLACISLTNSEDRDEVEISDIDALHRGVNDRSPLEFLGGGEGHGHISPRRDFIRLVSAYFDVQRATSLRLRSYIQVGYLNWPELARFRGATVNLYNRITGPSTETFPSSINEIIRTLKEQILLAHMLHHCARRFPIVLPTMVADGPSCEERMLGKRRLAPALHSIHMDGFLGHPHMNASKRAMQLPVP</sequence>
<dbReference type="PROSITE" id="PS51257">
    <property type="entry name" value="PROKAR_LIPOPROTEIN"/>
    <property type="match status" value="1"/>
</dbReference>
<organism evidence="1 2">
    <name type="scientific">Cristinia sonorae</name>
    <dbReference type="NCBI Taxonomy" id="1940300"/>
    <lineage>
        <taxon>Eukaryota</taxon>
        <taxon>Fungi</taxon>
        <taxon>Dikarya</taxon>
        <taxon>Basidiomycota</taxon>
        <taxon>Agaricomycotina</taxon>
        <taxon>Agaricomycetes</taxon>
        <taxon>Agaricomycetidae</taxon>
        <taxon>Agaricales</taxon>
        <taxon>Pleurotineae</taxon>
        <taxon>Stephanosporaceae</taxon>
        <taxon>Cristinia</taxon>
    </lineage>
</organism>
<protein>
    <submittedName>
        <fullName evidence="1">Uncharacterized protein</fullName>
    </submittedName>
</protein>
<dbReference type="EMBL" id="JAEVFJ010000023">
    <property type="protein sequence ID" value="KAH8096583.1"/>
    <property type="molecule type" value="Genomic_DNA"/>
</dbReference>
<evidence type="ECO:0000313" key="1">
    <source>
        <dbReference type="EMBL" id="KAH8096583.1"/>
    </source>
</evidence>
<accession>A0A8K0UJY6</accession>
<gene>
    <name evidence="1" type="ORF">BXZ70DRAFT_1032113</name>
</gene>